<protein>
    <submittedName>
        <fullName evidence="2">Uncharacterized protein</fullName>
    </submittedName>
</protein>
<name>A0A6C0KUZ6_9ZZZZ</name>
<dbReference type="AlphaFoldDB" id="A0A6C0KUZ6"/>
<dbReference type="EMBL" id="MN740992">
    <property type="protein sequence ID" value="QHU21802.1"/>
    <property type="molecule type" value="Genomic_DNA"/>
</dbReference>
<feature type="region of interest" description="Disordered" evidence="1">
    <location>
        <begin position="67"/>
        <end position="119"/>
    </location>
</feature>
<evidence type="ECO:0000313" key="2">
    <source>
        <dbReference type="EMBL" id="QHU21802.1"/>
    </source>
</evidence>
<sequence>MTVGTKAQVYHGTADRTAGGLKKDDLMKTAAGRIVSKKAHAAGLKAIQRLRAAGFVAKKGEFKLFSKRGSKKAASPKGRKMMTRANHKKRHNAAVKAWTTRRSKKPTMGGRRSTRRRFF</sequence>
<evidence type="ECO:0000256" key="1">
    <source>
        <dbReference type="SAM" id="MobiDB-lite"/>
    </source>
</evidence>
<dbReference type="GO" id="GO:0051276">
    <property type="term" value="P:chromosome organization"/>
    <property type="evidence" value="ECO:0007669"/>
    <property type="project" value="InterPro"/>
</dbReference>
<organism evidence="2">
    <name type="scientific">viral metagenome</name>
    <dbReference type="NCBI Taxonomy" id="1070528"/>
    <lineage>
        <taxon>unclassified sequences</taxon>
        <taxon>metagenomes</taxon>
        <taxon>organismal metagenomes</taxon>
    </lineage>
</organism>
<dbReference type="Pfam" id="PF19060">
    <property type="entry name" value="DVNP"/>
    <property type="match status" value="1"/>
</dbReference>
<dbReference type="GO" id="GO:0003677">
    <property type="term" value="F:DNA binding"/>
    <property type="evidence" value="ECO:0007669"/>
    <property type="project" value="InterPro"/>
</dbReference>
<feature type="compositionally biased region" description="Basic residues" evidence="1">
    <location>
        <begin position="77"/>
        <end position="105"/>
    </location>
</feature>
<feature type="region of interest" description="Disordered" evidence="1">
    <location>
        <begin position="1"/>
        <end position="20"/>
    </location>
</feature>
<reference evidence="2" key="1">
    <citation type="journal article" date="2020" name="Nature">
        <title>Giant virus diversity and host interactions through global metagenomics.</title>
        <authorList>
            <person name="Schulz F."/>
            <person name="Roux S."/>
            <person name="Paez-Espino D."/>
            <person name="Jungbluth S."/>
            <person name="Walsh D.A."/>
            <person name="Denef V.J."/>
            <person name="McMahon K.D."/>
            <person name="Konstantinidis K.T."/>
            <person name="Eloe-Fadrosh E.A."/>
            <person name="Kyrpides N.C."/>
            <person name="Woyke T."/>
        </authorList>
    </citation>
    <scope>NUCLEOTIDE SEQUENCE</scope>
    <source>
        <strain evidence="2">GVMAG-S-3300013286-35</strain>
    </source>
</reference>
<accession>A0A6C0KUZ6</accession>
<proteinExistence type="predicted"/>
<dbReference type="InterPro" id="IPR043928">
    <property type="entry name" value="DNVP"/>
</dbReference>